<proteinExistence type="predicted"/>
<name>A0A0M0I508_9VIBR</name>
<protein>
    <submittedName>
        <fullName evidence="1">Uncharacterized protein</fullName>
    </submittedName>
</protein>
<evidence type="ECO:0000313" key="1">
    <source>
        <dbReference type="EMBL" id="KOO09395.1"/>
    </source>
</evidence>
<keyword evidence="2" id="KW-1185">Reference proteome</keyword>
<gene>
    <name evidence="1" type="ORF">AKJ31_03310</name>
</gene>
<dbReference type="EMBL" id="LHPI01000001">
    <property type="protein sequence ID" value="KOO09395.1"/>
    <property type="molecule type" value="Genomic_DNA"/>
</dbReference>
<accession>A0A0M0I508</accession>
<dbReference type="AlphaFoldDB" id="A0A0M0I508"/>
<dbReference type="Proteomes" id="UP000037530">
    <property type="component" value="Unassembled WGS sequence"/>
</dbReference>
<dbReference type="PATRIC" id="fig|171383.3.peg.683"/>
<organism evidence="1 2">
    <name type="scientific">Vibrio hepatarius</name>
    <dbReference type="NCBI Taxonomy" id="171383"/>
    <lineage>
        <taxon>Bacteria</taxon>
        <taxon>Pseudomonadati</taxon>
        <taxon>Pseudomonadota</taxon>
        <taxon>Gammaproteobacteria</taxon>
        <taxon>Vibrionales</taxon>
        <taxon>Vibrionaceae</taxon>
        <taxon>Vibrio</taxon>
        <taxon>Vibrio oreintalis group</taxon>
    </lineage>
</organism>
<comment type="caution">
    <text evidence="1">The sequence shown here is derived from an EMBL/GenBank/DDBJ whole genome shotgun (WGS) entry which is preliminary data.</text>
</comment>
<reference evidence="2" key="1">
    <citation type="submission" date="2015-08" db="EMBL/GenBank/DDBJ databases">
        <title>Vibrio galatheae sp. nov., a novel member of the Vibrionaceae family isolated from the Solomon Islands.</title>
        <authorList>
            <person name="Giubergia S."/>
            <person name="Machado H."/>
            <person name="Mateiu R.V."/>
            <person name="Gram L."/>
        </authorList>
    </citation>
    <scope>NUCLEOTIDE SEQUENCE [LARGE SCALE GENOMIC DNA]</scope>
    <source>
        <strain evidence="2">DSM 19134</strain>
    </source>
</reference>
<evidence type="ECO:0000313" key="2">
    <source>
        <dbReference type="Proteomes" id="UP000037530"/>
    </source>
</evidence>
<dbReference type="RefSeq" id="WP_053407653.1">
    <property type="nucleotide sequence ID" value="NZ_DAIPHI010000067.1"/>
</dbReference>
<dbReference type="STRING" id="171383.AKJ31_03310"/>
<sequence length="111" mass="12886">MQNITQSLSTDSRQDTPEKRLLLQSLAQKLFSRICEINLNTPHNVVFAVRSHELGEISVDVYWFVNNAFDQTRAKTEFDSCYYWLSSDRIEQWFLTVHSGLDQLEAETKAA</sequence>